<dbReference type="Proteomes" id="UP001220395">
    <property type="component" value="Chromosome"/>
</dbReference>
<name>A0ABY7TKT8_9SPHN</name>
<organism evidence="2 3">
    <name type="scientific">Sphingomonas naphthae</name>
    <dbReference type="NCBI Taxonomy" id="1813468"/>
    <lineage>
        <taxon>Bacteria</taxon>
        <taxon>Pseudomonadati</taxon>
        <taxon>Pseudomonadota</taxon>
        <taxon>Alphaproteobacteria</taxon>
        <taxon>Sphingomonadales</taxon>
        <taxon>Sphingomonadaceae</taxon>
        <taxon>Sphingomonas</taxon>
    </lineage>
</organism>
<sequence>MTKTTDAAEPASRFHDASSAIRDKADAAREAATDAYGSAIDKISAVTGKAASGIEANPVIALAGGLALGVIAGALLPRTARETELLGGVGGQINTAAKAAFEAGKAEGKSQIGALGFSGDAAREQVSKLASSAGEVASAIGAAALKAARDTRG</sequence>
<evidence type="ECO:0000313" key="3">
    <source>
        <dbReference type="Proteomes" id="UP001220395"/>
    </source>
</evidence>
<keyword evidence="3" id="KW-1185">Reference proteome</keyword>
<evidence type="ECO:0000313" key="2">
    <source>
        <dbReference type="EMBL" id="WCT73581.1"/>
    </source>
</evidence>
<accession>A0ABY7TKT8</accession>
<gene>
    <name evidence="2" type="ORF">PQ455_18550</name>
</gene>
<protein>
    <recommendedName>
        <fullName evidence="4">DUF883 family protein</fullName>
    </recommendedName>
</protein>
<proteinExistence type="predicted"/>
<evidence type="ECO:0000256" key="1">
    <source>
        <dbReference type="SAM" id="MobiDB-lite"/>
    </source>
</evidence>
<dbReference type="RefSeq" id="WP_273687919.1">
    <property type="nucleotide sequence ID" value="NZ_CP117411.1"/>
</dbReference>
<feature type="region of interest" description="Disordered" evidence="1">
    <location>
        <begin position="1"/>
        <end position="20"/>
    </location>
</feature>
<dbReference type="EMBL" id="CP117411">
    <property type="protein sequence ID" value="WCT73581.1"/>
    <property type="molecule type" value="Genomic_DNA"/>
</dbReference>
<reference evidence="2 3" key="1">
    <citation type="submission" date="2023-02" db="EMBL/GenBank/DDBJ databases">
        <title>Genome sequence of Sphingomonas naphthae.</title>
        <authorList>
            <person name="Kim S."/>
            <person name="Heo J."/>
            <person name="Kwon S.-W."/>
        </authorList>
    </citation>
    <scope>NUCLEOTIDE SEQUENCE [LARGE SCALE GENOMIC DNA]</scope>
    <source>
        <strain evidence="2 3">KACC 18716</strain>
    </source>
</reference>
<evidence type="ECO:0008006" key="4">
    <source>
        <dbReference type="Google" id="ProtNLM"/>
    </source>
</evidence>